<dbReference type="SUPFAM" id="SSF46785">
    <property type="entry name" value="Winged helix' DNA-binding domain"/>
    <property type="match status" value="1"/>
</dbReference>
<comment type="subunit">
    <text evidence="6">Homohexamer. Forms a ring that surrounds DNA.</text>
</comment>
<dbReference type="PANTHER" id="PTHR22683:SF41">
    <property type="entry name" value="DNA TRANSLOCASE FTSK"/>
    <property type="match status" value="1"/>
</dbReference>
<proteinExistence type="inferred from homology"/>
<evidence type="ECO:0000256" key="7">
    <source>
        <dbReference type="PROSITE-ProRule" id="PRU00289"/>
    </source>
</evidence>
<dbReference type="InterPro" id="IPR027417">
    <property type="entry name" value="P-loop_NTPase"/>
</dbReference>
<dbReference type="SUPFAM" id="SSF52540">
    <property type="entry name" value="P-loop containing nucleoside triphosphate hydrolases"/>
    <property type="match status" value="1"/>
</dbReference>
<reference evidence="10 11" key="1">
    <citation type="submission" date="2023-03" db="EMBL/GenBank/DDBJ databases">
        <authorList>
            <person name="Kaur S."/>
            <person name="Espinosa-Saiz D."/>
            <person name="Velazquez E."/>
            <person name="Menendez E."/>
            <person name="diCenzo G.C."/>
        </authorList>
    </citation>
    <scope>NUCLEOTIDE SEQUENCE [LARGE SCALE GENOMIC DNA]</scope>
    <source>
        <strain evidence="10 11">LMG 27395</strain>
    </source>
</reference>
<evidence type="ECO:0000256" key="5">
    <source>
        <dbReference type="ARBA" id="ARBA00024784"/>
    </source>
</evidence>
<dbReference type="Proteomes" id="UP001235547">
    <property type="component" value="Chromosome 2"/>
</dbReference>
<dbReference type="PROSITE" id="PS50901">
    <property type="entry name" value="FTSK"/>
    <property type="match status" value="1"/>
</dbReference>
<evidence type="ECO:0000256" key="6">
    <source>
        <dbReference type="ARBA" id="ARBA00025923"/>
    </source>
</evidence>
<name>A0ABY8CT73_9HYPH</name>
<dbReference type="Gene3D" id="3.30.980.40">
    <property type="match status" value="1"/>
</dbReference>
<dbReference type="EMBL" id="CP120370">
    <property type="protein sequence ID" value="WEX80408.1"/>
    <property type="molecule type" value="Genomic_DNA"/>
</dbReference>
<dbReference type="Gene3D" id="3.40.50.300">
    <property type="entry name" value="P-loop containing nucleotide triphosphate hydrolases"/>
    <property type="match status" value="1"/>
</dbReference>
<evidence type="ECO:0000256" key="8">
    <source>
        <dbReference type="SAM" id="MobiDB-lite"/>
    </source>
</evidence>
<feature type="compositionally biased region" description="Polar residues" evidence="8">
    <location>
        <begin position="1"/>
        <end position="10"/>
    </location>
</feature>
<dbReference type="Pfam" id="PF17854">
    <property type="entry name" value="FtsK_alpha"/>
    <property type="match status" value="1"/>
</dbReference>
<dbReference type="Pfam" id="PF09397">
    <property type="entry name" value="FtsK_gamma"/>
    <property type="match status" value="1"/>
</dbReference>
<dbReference type="RefSeq" id="WP_280731114.1">
    <property type="nucleotide sequence ID" value="NZ_CP120367.1"/>
</dbReference>
<keyword evidence="11" id="KW-1185">Reference proteome</keyword>
<dbReference type="InterPro" id="IPR002543">
    <property type="entry name" value="FtsK_dom"/>
</dbReference>
<keyword evidence="2 7" id="KW-0547">Nucleotide-binding</keyword>
<evidence type="ECO:0000313" key="11">
    <source>
        <dbReference type="Proteomes" id="UP001235547"/>
    </source>
</evidence>
<dbReference type="InterPro" id="IPR018541">
    <property type="entry name" value="Ftsk_gamma"/>
</dbReference>
<keyword evidence="4" id="KW-0238">DNA-binding</keyword>
<dbReference type="InterPro" id="IPR036390">
    <property type="entry name" value="WH_DNA-bd_sf"/>
</dbReference>
<dbReference type="CDD" id="cd01127">
    <property type="entry name" value="TrwB_TraG_TraD_VirD4"/>
    <property type="match status" value="1"/>
</dbReference>
<dbReference type="InterPro" id="IPR003593">
    <property type="entry name" value="AAA+_ATPase"/>
</dbReference>
<gene>
    <name evidence="10" type="ORF">PYH38_001845</name>
</gene>
<accession>A0ABY8CT73</accession>
<evidence type="ECO:0000256" key="3">
    <source>
        <dbReference type="ARBA" id="ARBA00022840"/>
    </source>
</evidence>
<feature type="compositionally biased region" description="Low complexity" evidence="8">
    <location>
        <begin position="342"/>
        <end position="356"/>
    </location>
</feature>
<comment type="similarity">
    <text evidence="1">Belongs to the FtsK/SpoIIIE/SftA family.</text>
</comment>
<dbReference type="SMART" id="SM00843">
    <property type="entry name" value="Ftsk_gamma"/>
    <property type="match status" value="1"/>
</dbReference>
<comment type="function">
    <text evidence="5">Essential cell division protein that coordinates cell division and chromosome segregation. The N-terminus is involved in assembly of the cell-division machinery. The C-terminus functions as a DNA motor that moves dsDNA in an ATP-dependent manner towards the dif recombination site, which is located within the replication terminus region. Translocation stops specifically at Xer-dif sites, where FtsK interacts with the Xer recombinase, allowing activation of chromosome unlinking by recombination. FtsK orienting polar sequences (KOPS) guide the direction of DNA translocation. FtsK can remove proteins from DNA as it translocates, but translocation stops specifically at XerCD-dif site, thereby preventing removal of XerC and XerD from dif.</text>
</comment>
<protein>
    <submittedName>
        <fullName evidence="10">DNA translocase FtsK</fullName>
    </submittedName>
</protein>
<evidence type="ECO:0000256" key="4">
    <source>
        <dbReference type="ARBA" id="ARBA00023125"/>
    </source>
</evidence>
<evidence type="ECO:0000256" key="1">
    <source>
        <dbReference type="ARBA" id="ARBA00006474"/>
    </source>
</evidence>
<organism evidence="10 11">
    <name type="scientific">Sinorhizobium numidicum</name>
    <dbReference type="NCBI Taxonomy" id="680248"/>
    <lineage>
        <taxon>Bacteria</taxon>
        <taxon>Pseudomonadati</taxon>
        <taxon>Pseudomonadota</taxon>
        <taxon>Alphaproteobacteria</taxon>
        <taxon>Hyphomicrobiales</taxon>
        <taxon>Rhizobiaceae</taxon>
        <taxon>Sinorhizobium/Ensifer group</taxon>
        <taxon>Sinorhizobium</taxon>
    </lineage>
</organism>
<dbReference type="Gene3D" id="1.10.10.10">
    <property type="entry name" value="Winged helix-like DNA-binding domain superfamily/Winged helix DNA-binding domain"/>
    <property type="match status" value="1"/>
</dbReference>
<keyword evidence="3 7" id="KW-0067">ATP-binding</keyword>
<feature type="region of interest" description="Disordered" evidence="8">
    <location>
        <begin position="1"/>
        <end position="44"/>
    </location>
</feature>
<dbReference type="InterPro" id="IPR041027">
    <property type="entry name" value="FtsK_alpha"/>
</dbReference>
<dbReference type="InterPro" id="IPR050206">
    <property type="entry name" value="FtsK/SpoIIIE/SftA"/>
</dbReference>
<feature type="region of interest" description="Disordered" evidence="8">
    <location>
        <begin position="133"/>
        <end position="182"/>
    </location>
</feature>
<feature type="binding site" evidence="7">
    <location>
        <begin position="580"/>
        <end position="587"/>
    </location>
    <ligand>
        <name>ATP</name>
        <dbReference type="ChEBI" id="CHEBI:30616"/>
    </ligand>
</feature>
<dbReference type="Pfam" id="PF01580">
    <property type="entry name" value="FtsK_SpoIIIE"/>
    <property type="match status" value="1"/>
</dbReference>
<sequence length="941" mass="101370">MRIPRTNFSTAALHDANQADDFDDPHPGASGSAYSQPADSPAHDHLFEAPVAPRRAAADAVVESYAGRAARLYGPGSAYAPAQVTASSNQPLPTLAEIVGHFGDETWESHFFLSPNVRFTRTPEREFMKRRAPIDESESLVEENKAEETATTANEHAAPHSVAETSLPDAAPTVEPEAASYSPSELLRVLTRQLPHWTSVQSRARDESNIEPTEASIEVPGNEVPSGVDLREIAPPALAPTEEPNSPAVAMLADVGPAAAGVPGRHLPYLSDHAFFEFMPLEIGNSPSAGATISAPKAPETTSQIVAVPRPAAPRPVEIRKLPPTAITSLFRVVECRRPELSSLSPAPASPSTSSPVIAPEVSLNETAVTRETTASTSAEPVAPINEAVPQPAVTKAAITMPAVVQRSSSTLPPIGGIDRLHTTDAYEFPSEELLQEAPEGQGFFMAQEQLEQNAGLLESVLEDFGVKGEIIHVRPGPVVTLYEFEPAPGVKSSRVIGLADDIARSMSALSARVAVVPGRNVIGIELPNATRETVYFRELIESNDFRKTGCKLALCLGKTIGGEPVIAELAKMPHLLVAGTTGSGKSVAINTMILSLLYRLKPEECRLIMVDPKMLELSVYDGIPHLLTPVVTDPKKAVMALKWAVREMEDRYRKMSRLGVRNIDGYNQRAAAAREKGEPILATVQTGFEKGTGEPLFEQQEMDLAPMPYIVVIVDEMADLMMVAGKEIEGAIQRLAQMARAAGIHLIMATQRPSVDVITGTIKANFPTRISFQVTSKIDSRTILGEQGAEQLLGQGDMLHMAGGGRIARVHGPFVSDQEVEHVVAHLKAQGRPEYLETVTADEEEEEAEEDQGAIFDKSAIASEDGNELYDQAVKVVLRDKKCSTSYIQRRLGIGYNRAASLVERMEKEGLVGPANHVGKREIIYGNRDSAGTPDNDDMD</sequence>
<feature type="domain" description="FtsK" evidence="9">
    <location>
        <begin position="563"/>
        <end position="782"/>
    </location>
</feature>
<feature type="region of interest" description="Disordered" evidence="8">
    <location>
        <begin position="342"/>
        <end position="361"/>
    </location>
</feature>
<dbReference type="InterPro" id="IPR036388">
    <property type="entry name" value="WH-like_DNA-bd_sf"/>
</dbReference>
<feature type="region of interest" description="Disordered" evidence="8">
    <location>
        <begin position="200"/>
        <end position="228"/>
    </location>
</feature>
<evidence type="ECO:0000313" key="10">
    <source>
        <dbReference type="EMBL" id="WEX80408.1"/>
    </source>
</evidence>
<dbReference type="PANTHER" id="PTHR22683">
    <property type="entry name" value="SPORULATION PROTEIN RELATED"/>
    <property type="match status" value="1"/>
</dbReference>
<dbReference type="SMART" id="SM00382">
    <property type="entry name" value="AAA"/>
    <property type="match status" value="1"/>
</dbReference>
<evidence type="ECO:0000256" key="2">
    <source>
        <dbReference type="ARBA" id="ARBA00022741"/>
    </source>
</evidence>
<evidence type="ECO:0000259" key="9">
    <source>
        <dbReference type="PROSITE" id="PS50901"/>
    </source>
</evidence>